<dbReference type="SUPFAM" id="SSF52172">
    <property type="entry name" value="CheY-like"/>
    <property type="match status" value="1"/>
</dbReference>
<keyword evidence="8" id="KW-0902">Two-component regulatory system</keyword>
<dbReference type="SMART" id="SM00387">
    <property type="entry name" value="HATPase_c"/>
    <property type="match status" value="1"/>
</dbReference>
<name>A0ABT9ZX25_9BACI</name>
<dbReference type="InterPro" id="IPR036890">
    <property type="entry name" value="HATPase_C_sf"/>
</dbReference>
<dbReference type="InterPro" id="IPR003594">
    <property type="entry name" value="HATPase_dom"/>
</dbReference>
<feature type="domain" description="Histidine kinase" evidence="11">
    <location>
        <begin position="314"/>
        <end position="519"/>
    </location>
</feature>
<reference evidence="13 14" key="1">
    <citation type="submission" date="2023-07" db="EMBL/GenBank/DDBJ databases">
        <title>Genomic Encyclopedia of Type Strains, Phase IV (KMG-IV): sequencing the most valuable type-strain genomes for metagenomic binning, comparative biology and taxonomic classification.</title>
        <authorList>
            <person name="Goeker M."/>
        </authorList>
    </citation>
    <scope>NUCLEOTIDE SEQUENCE [LARGE SCALE GENOMIC DNA]</scope>
    <source>
        <strain evidence="13 14">DSM 9768</strain>
    </source>
</reference>
<dbReference type="SUPFAM" id="SSF55785">
    <property type="entry name" value="PYP-like sensor domain (PAS domain)"/>
    <property type="match status" value="1"/>
</dbReference>
<keyword evidence="14" id="KW-1185">Reference proteome</keyword>
<dbReference type="Pfam" id="PF00512">
    <property type="entry name" value="HisKA"/>
    <property type="match status" value="1"/>
</dbReference>
<dbReference type="Pfam" id="PF02518">
    <property type="entry name" value="HATPase_c"/>
    <property type="match status" value="1"/>
</dbReference>
<dbReference type="SMART" id="SM00448">
    <property type="entry name" value="REC"/>
    <property type="match status" value="1"/>
</dbReference>
<feature type="coiled-coil region" evidence="10">
    <location>
        <begin position="131"/>
        <end position="179"/>
    </location>
</feature>
<dbReference type="InterPro" id="IPR011006">
    <property type="entry name" value="CheY-like_superfamily"/>
</dbReference>
<dbReference type="EC" id="2.7.13.3" evidence="2"/>
<dbReference type="InterPro" id="IPR005467">
    <property type="entry name" value="His_kinase_dom"/>
</dbReference>
<dbReference type="Gene3D" id="3.30.565.10">
    <property type="entry name" value="Histidine kinase-like ATPase, C-terminal domain"/>
    <property type="match status" value="1"/>
</dbReference>
<feature type="domain" description="Response regulatory" evidence="12">
    <location>
        <begin position="8"/>
        <end position="125"/>
    </location>
</feature>
<evidence type="ECO:0000256" key="6">
    <source>
        <dbReference type="ARBA" id="ARBA00022777"/>
    </source>
</evidence>
<evidence type="ECO:0000256" key="1">
    <source>
        <dbReference type="ARBA" id="ARBA00000085"/>
    </source>
</evidence>
<dbReference type="InterPro" id="IPR001789">
    <property type="entry name" value="Sig_transdc_resp-reg_receiver"/>
</dbReference>
<evidence type="ECO:0000256" key="2">
    <source>
        <dbReference type="ARBA" id="ARBA00012438"/>
    </source>
</evidence>
<dbReference type="PRINTS" id="PR00344">
    <property type="entry name" value="BCTRLSENSOR"/>
</dbReference>
<dbReference type="NCBIfam" id="TIGR00229">
    <property type="entry name" value="sensory_box"/>
    <property type="match status" value="1"/>
</dbReference>
<evidence type="ECO:0000313" key="14">
    <source>
        <dbReference type="Proteomes" id="UP001230005"/>
    </source>
</evidence>
<dbReference type="SUPFAM" id="SSF55874">
    <property type="entry name" value="ATPase domain of HSP90 chaperone/DNA topoisomerase II/histidine kinase"/>
    <property type="match status" value="1"/>
</dbReference>
<evidence type="ECO:0000256" key="10">
    <source>
        <dbReference type="SAM" id="Coils"/>
    </source>
</evidence>
<evidence type="ECO:0000256" key="9">
    <source>
        <dbReference type="PROSITE-ProRule" id="PRU00169"/>
    </source>
</evidence>
<dbReference type="RefSeq" id="WP_307326931.1">
    <property type="nucleotide sequence ID" value="NZ_JAUSUG010000012.1"/>
</dbReference>
<evidence type="ECO:0000259" key="12">
    <source>
        <dbReference type="PROSITE" id="PS50110"/>
    </source>
</evidence>
<dbReference type="SUPFAM" id="SSF47384">
    <property type="entry name" value="Homodimeric domain of signal transducing histidine kinase"/>
    <property type="match status" value="1"/>
</dbReference>
<dbReference type="EMBL" id="JAUSUG010000012">
    <property type="protein sequence ID" value="MDQ0255784.1"/>
    <property type="molecule type" value="Genomic_DNA"/>
</dbReference>
<dbReference type="InterPro" id="IPR000014">
    <property type="entry name" value="PAS"/>
</dbReference>
<dbReference type="InterPro" id="IPR003661">
    <property type="entry name" value="HisK_dim/P_dom"/>
</dbReference>
<dbReference type="InterPro" id="IPR035965">
    <property type="entry name" value="PAS-like_dom_sf"/>
</dbReference>
<dbReference type="PANTHER" id="PTHR43547">
    <property type="entry name" value="TWO-COMPONENT HISTIDINE KINASE"/>
    <property type="match status" value="1"/>
</dbReference>
<proteinExistence type="predicted"/>
<dbReference type="Proteomes" id="UP001230005">
    <property type="component" value="Unassembled WGS sequence"/>
</dbReference>
<evidence type="ECO:0000256" key="7">
    <source>
        <dbReference type="ARBA" id="ARBA00022840"/>
    </source>
</evidence>
<evidence type="ECO:0000256" key="4">
    <source>
        <dbReference type="ARBA" id="ARBA00022679"/>
    </source>
</evidence>
<dbReference type="Pfam" id="PF00072">
    <property type="entry name" value="Response_reg"/>
    <property type="match status" value="1"/>
</dbReference>
<accession>A0ABT9ZX25</accession>
<keyword evidence="3 9" id="KW-0597">Phosphoprotein</keyword>
<evidence type="ECO:0000313" key="13">
    <source>
        <dbReference type="EMBL" id="MDQ0255784.1"/>
    </source>
</evidence>
<evidence type="ECO:0000259" key="11">
    <source>
        <dbReference type="PROSITE" id="PS50109"/>
    </source>
</evidence>
<dbReference type="SMART" id="SM00388">
    <property type="entry name" value="HisKA"/>
    <property type="match status" value="1"/>
</dbReference>
<protein>
    <recommendedName>
        <fullName evidence="2">histidine kinase</fullName>
        <ecNumber evidence="2">2.7.13.3</ecNumber>
    </recommendedName>
</protein>
<gene>
    <name evidence="13" type="ORF">J2S74_003166</name>
</gene>
<sequence>MDNADKVNILIVDDRRENLIALQAVLDSEKYELIFAHSGEEALKYVLQYEFAVILMDVQMPGLSGFETAEIIKERESSKHIPIIFITAISKANEHVNNGYSKGAVDYIFKPFNPNVLKSKVAVFVDIFEKQKEIEGKHKKLQEETKELNEKYKNLEHIIDAKTKKLVETNEELKLSQEQFKKVFQFSPNLMAIRSLETRKYIIVNKSWTEFTGYSMDDLHGLNEQTIEIKPTTKGFISLNHTPLDLTDGLFNEKIKYKTKSNDIREGLLSTETSIINGEKCIISAITDVTEKQKLEKQIARLERLNLVGEMAAGIAHEIRNPMTTVLGFLQLTKNDENQSTTTKDYINLMIDELNRANSIITEYLSLAKDKATDKNLLNLNSVINALYPLLQAEALMGNKNVVLDLNGCPEIYIDEKEIRQLILNIGINGLEAMSETGKLTIRTYCEEEEVVLQIKDEGHGIKKELIENIGTPFFTTKDEGTGLGLAICFSIASRHGAEIDIDSCKSGTSFYIRFPLKSFIKSPLNLFEQH</sequence>
<dbReference type="InterPro" id="IPR036097">
    <property type="entry name" value="HisK_dim/P_sf"/>
</dbReference>
<dbReference type="Gene3D" id="3.30.450.20">
    <property type="entry name" value="PAS domain"/>
    <property type="match status" value="1"/>
</dbReference>
<evidence type="ECO:0000256" key="8">
    <source>
        <dbReference type="ARBA" id="ARBA00023012"/>
    </source>
</evidence>
<dbReference type="InterPro" id="IPR004358">
    <property type="entry name" value="Sig_transdc_His_kin-like_C"/>
</dbReference>
<dbReference type="Gene3D" id="1.10.287.130">
    <property type="match status" value="1"/>
</dbReference>
<keyword evidence="10" id="KW-0175">Coiled coil</keyword>
<evidence type="ECO:0000256" key="3">
    <source>
        <dbReference type="ARBA" id="ARBA00022553"/>
    </source>
</evidence>
<dbReference type="PANTHER" id="PTHR43547:SF2">
    <property type="entry name" value="HYBRID SIGNAL TRANSDUCTION HISTIDINE KINASE C"/>
    <property type="match status" value="1"/>
</dbReference>
<keyword evidence="4" id="KW-0808">Transferase</keyword>
<dbReference type="Gene3D" id="3.40.50.2300">
    <property type="match status" value="1"/>
</dbReference>
<organism evidence="13 14">
    <name type="scientific">Evansella vedderi</name>
    <dbReference type="NCBI Taxonomy" id="38282"/>
    <lineage>
        <taxon>Bacteria</taxon>
        <taxon>Bacillati</taxon>
        <taxon>Bacillota</taxon>
        <taxon>Bacilli</taxon>
        <taxon>Bacillales</taxon>
        <taxon>Bacillaceae</taxon>
        <taxon>Evansella</taxon>
    </lineage>
</organism>
<evidence type="ECO:0000256" key="5">
    <source>
        <dbReference type="ARBA" id="ARBA00022741"/>
    </source>
</evidence>
<comment type="caution">
    <text evidence="13">The sequence shown here is derived from an EMBL/GenBank/DDBJ whole genome shotgun (WGS) entry which is preliminary data.</text>
</comment>
<dbReference type="PROSITE" id="PS50109">
    <property type="entry name" value="HIS_KIN"/>
    <property type="match status" value="1"/>
</dbReference>
<dbReference type="PROSITE" id="PS50110">
    <property type="entry name" value="RESPONSE_REGULATORY"/>
    <property type="match status" value="1"/>
</dbReference>
<comment type="catalytic activity">
    <reaction evidence="1">
        <text>ATP + protein L-histidine = ADP + protein N-phospho-L-histidine.</text>
        <dbReference type="EC" id="2.7.13.3"/>
    </reaction>
</comment>
<dbReference type="CDD" id="cd00082">
    <property type="entry name" value="HisKA"/>
    <property type="match status" value="1"/>
</dbReference>
<keyword evidence="6" id="KW-0418">Kinase</keyword>
<keyword evidence="7" id="KW-0067">ATP-binding</keyword>
<keyword evidence="5" id="KW-0547">Nucleotide-binding</keyword>
<feature type="modified residue" description="4-aspartylphosphate" evidence="9">
    <location>
        <position position="57"/>
    </location>
</feature>